<dbReference type="RefSeq" id="WP_052766509.1">
    <property type="nucleotide sequence ID" value="NZ_JAOVZR010000001.1"/>
</dbReference>
<dbReference type="PANTHER" id="PTHR14136:SF17">
    <property type="entry name" value="BTB_POZ DOMAIN-CONTAINING PROTEIN KCTD9"/>
    <property type="match status" value="1"/>
</dbReference>
<dbReference type="Gene3D" id="2.160.20.80">
    <property type="entry name" value="E3 ubiquitin-protein ligase SopA"/>
    <property type="match status" value="1"/>
</dbReference>
<comment type="caution">
    <text evidence="2">The sequence shown here is derived from an EMBL/GenBank/DDBJ whole genome shotgun (WGS) entry which is preliminary data.</text>
</comment>
<feature type="signal peptide" evidence="1">
    <location>
        <begin position="1"/>
        <end position="21"/>
    </location>
</feature>
<keyword evidence="3" id="KW-1185">Reference proteome</keyword>
<protein>
    <submittedName>
        <fullName evidence="2">Pentapeptide repeat-containing protein</fullName>
    </submittedName>
</protein>
<dbReference type="SUPFAM" id="SSF141571">
    <property type="entry name" value="Pentapeptide repeat-like"/>
    <property type="match status" value="1"/>
</dbReference>
<dbReference type="InterPro" id="IPR051082">
    <property type="entry name" value="Pentapeptide-BTB/POZ_domain"/>
</dbReference>
<evidence type="ECO:0000256" key="1">
    <source>
        <dbReference type="SAM" id="SignalP"/>
    </source>
</evidence>
<organism evidence="2 3">
    <name type="scientific">Hoeflea algicola</name>
    <dbReference type="NCBI Taxonomy" id="2983763"/>
    <lineage>
        <taxon>Bacteria</taxon>
        <taxon>Pseudomonadati</taxon>
        <taxon>Pseudomonadota</taxon>
        <taxon>Alphaproteobacteria</taxon>
        <taxon>Hyphomicrobiales</taxon>
        <taxon>Rhizobiaceae</taxon>
        <taxon>Hoeflea</taxon>
    </lineage>
</organism>
<name>A0ABT3Z379_9HYPH</name>
<dbReference type="Proteomes" id="UP001073227">
    <property type="component" value="Unassembled WGS sequence"/>
</dbReference>
<keyword evidence="1" id="KW-0732">Signal</keyword>
<dbReference type="Pfam" id="PF00805">
    <property type="entry name" value="Pentapeptide"/>
    <property type="match status" value="2"/>
</dbReference>
<gene>
    <name evidence="2" type="ORF">OEG84_00400</name>
</gene>
<evidence type="ECO:0000313" key="2">
    <source>
        <dbReference type="EMBL" id="MCY0146216.1"/>
    </source>
</evidence>
<reference evidence="2" key="1">
    <citation type="submission" date="2022-10" db="EMBL/GenBank/DDBJ databases">
        <title>Hoeflea sp. G2-23, isolated from marine algae.</title>
        <authorList>
            <person name="Kristyanto S."/>
            <person name="Kim J.M."/>
            <person name="Jeon C.O."/>
        </authorList>
    </citation>
    <scope>NUCLEOTIDE SEQUENCE</scope>
    <source>
        <strain evidence="2">G2-23</strain>
    </source>
</reference>
<dbReference type="EMBL" id="JAOVZR010000001">
    <property type="protein sequence ID" value="MCY0146216.1"/>
    <property type="molecule type" value="Genomic_DNA"/>
</dbReference>
<feature type="chain" id="PRO_5045996750" evidence="1">
    <location>
        <begin position="22"/>
        <end position="139"/>
    </location>
</feature>
<proteinExistence type="predicted"/>
<evidence type="ECO:0000313" key="3">
    <source>
        <dbReference type="Proteomes" id="UP001073227"/>
    </source>
</evidence>
<sequence length="139" mass="14751">MRIRSFLVFVALFATASPSMAWDQVDIDRLNNREGCPDCDLAGANLSGMDLSSQDLSGANLSNADMTGVGLYNSNFSGANLFNANLRSANLTGTNFSGADLTGAIFTGVHELNIENLNLTNAKMCSTTWIDGTVDNTNC</sequence>
<accession>A0ABT3Z379</accession>
<dbReference type="InterPro" id="IPR001646">
    <property type="entry name" value="5peptide_repeat"/>
</dbReference>
<dbReference type="PANTHER" id="PTHR14136">
    <property type="entry name" value="BTB_POZ DOMAIN-CONTAINING PROTEIN KCTD9"/>
    <property type="match status" value="1"/>
</dbReference>